<organism evidence="2 3">
    <name type="scientific">Flexivirga oryzae</name>
    <dbReference type="NCBI Taxonomy" id="1794944"/>
    <lineage>
        <taxon>Bacteria</taxon>
        <taxon>Bacillati</taxon>
        <taxon>Actinomycetota</taxon>
        <taxon>Actinomycetes</taxon>
        <taxon>Micrococcales</taxon>
        <taxon>Dermacoccaceae</taxon>
        <taxon>Flexivirga</taxon>
    </lineage>
</organism>
<name>A0A839N9J1_9MICO</name>
<proteinExistence type="predicted"/>
<evidence type="ECO:0000313" key="2">
    <source>
        <dbReference type="EMBL" id="MBB2891875.1"/>
    </source>
</evidence>
<dbReference type="PANTHER" id="PTHR43211">
    <property type="entry name" value="FUMARYLACETOACETATE HYDROLASE"/>
    <property type="match status" value="1"/>
</dbReference>
<evidence type="ECO:0000313" key="3">
    <source>
        <dbReference type="Proteomes" id="UP000559182"/>
    </source>
</evidence>
<protein>
    <submittedName>
        <fullName evidence="2">2-keto-4-pentenoate hydratase/2-oxohepta-3-ene-1,7-dioic acid hydratase in catechol pathway</fullName>
    </submittedName>
</protein>
<dbReference type="InterPro" id="IPR036663">
    <property type="entry name" value="Fumarylacetoacetase_C_sf"/>
</dbReference>
<dbReference type="PANTHER" id="PTHR43211:SF1">
    <property type="entry name" value="BLL6422 PROTEIN"/>
    <property type="match status" value="1"/>
</dbReference>
<evidence type="ECO:0000259" key="1">
    <source>
        <dbReference type="Pfam" id="PF01557"/>
    </source>
</evidence>
<dbReference type="GO" id="GO:0003824">
    <property type="term" value="F:catalytic activity"/>
    <property type="evidence" value="ECO:0007669"/>
    <property type="project" value="InterPro"/>
</dbReference>
<dbReference type="SUPFAM" id="SSF56529">
    <property type="entry name" value="FAH"/>
    <property type="match status" value="1"/>
</dbReference>
<reference evidence="2 3" key="1">
    <citation type="submission" date="2020-08" db="EMBL/GenBank/DDBJ databases">
        <title>Sequencing the genomes of 1000 actinobacteria strains.</title>
        <authorList>
            <person name="Klenk H.-P."/>
        </authorList>
    </citation>
    <scope>NUCLEOTIDE SEQUENCE [LARGE SCALE GENOMIC DNA]</scope>
    <source>
        <strain evidence="2 3">DSM 105369</strain>
    </source>
</reference>
<feature type="domain" description="Fumarylacetoacetase-like C-terminal" evidence="1">
    <location>
        <begin position="82"/>
        <end position="307"/>
    </location>
</feature>
<dbReference type="Gene3D" id="3.90.850.10">
    <property type="entry name" value="Fumarylacetoacetase-like, C-terminal domain"/>
    <property type="match status" value="1"/>
</dbReference>
<dbReference type="InterPro" id="IPR011234">
    <property type="entry name" value="Fumarylacetoacetase-like_C"/>
</dbReference>
<comment type="caution">
    <text evidence="2">The sequence shown here is derived from an EMBL/GenBank/DDBJ whole genome shotgun (WGS) entry which is preliminary data.</text>
</comment>
<dbReference type="Proteomes" id="UP000559182">
    <property type="component" value="Unassembled WGS sequence"/>
</dbReference>
<keyword evidence="3" id="KW-1185">Reference proteome</keyword>
<gene>
    <name evidence="2" type="ORF">FHU39_001859</name>
</gene>
<dbReference type="EMBL" id="JACHVQ010000001">
    <property type="protein sequence ID" value="MBB2891875.1"/>
    <property type="molecule type" value="Genomic_DNA"/>
</dbReference>
<dbReference type="RefSeq" id="WP_343065797.1">
    <property type="nucleotide sequence ID" value="NZ_JACHVQ010000001.1"/>
</dbReference>
<sequence>MRLCRFRGRDADPAADPQVGLVLGAGARTTVHSIPGAVDLVDLLAASKELRDQTADAAAGADGIGLADVVLLPPVYPVAMRDFLTFEAHVDGMEKGMGNAGPPAEWYDAPVFCFMAPHAVVGAYDDIAHPPDTERLDFELELAAVVCRDVRDATPEQARAAIGGYLVMNDWSARDVQGKEMKLKLGPSKGKDFATTIGPWVVTVDEFDDKRDADGFLDLAMEVQVNGEPVGADRSGHMGWSFEQLVAHASRASWVRAGEVLASGTCASGSLAESWGRTGRLEPPPLGPGDVVEMTIEGIGTIRNRVVPQRHTAAPVPPARRRVVLGESA</sequence>
<dbReference type="AlphaFoldDB" id="A0A839N9J1"/>
<accession>A0A839N9J1</accession>
<dbReference type="Pfam" id="PF01557">
    <property type="entry name" value="FAA_hydrolase"/>
    <property type="match status" value="1"/>
</dbReference>